<reference evidence="2" key="1">
    <citation type="submission" date="2016-11" db="UniProtKB">
        <authorList>
            <consortium name="WormBaseParasite"/>
        </authorList>
    </citation>
    <scope>IDENTIFICATION</scope>
    <source>
        <strain evidence="2">KR3021</strain>
    </source>
</reference>
<organism evidence="1 2">
    <name type="scientific">Rhabditophanes sp. KR3021</name>
    <dbReference type="NCBI Taxonomy" id="114890"/>
    <lineage>
        <taxon>Eukaryota</taxon>
        <taxon>Metazoa</taxon>
        <taxon>Ecdysozoa</taxon>
        <taxon>Nematoda</taxon>
        <taxon>Chromadorea</taxon>
        <taxon>Rhabditida</taxon>
        <taxon>Tylenchina</taxon>
        <taxon>Panagrolaimomorpha</taxon>
        <taxon>Strongyloidoidea</taxon>
        <taxon>Alloionematidae</taxon>
        <taxon>Rhabditophanes</taxon>
    </lineage>
</organism>
<sequence length="230" mass="25413">MSNSAGLGGIEAMIFAGLVKKSQDNKKKAKKTKNEEMSGVKKKGEYDDIEEGEGEGSKDDEEKELDRKEKEMKRLRKEKKALNLIVALKKKAMKDVKRNDGKTADNDTSPETAKFAKSGNDGLPKVVKEAKHGKSENGGPPQIEATMKNDKSPVTTQENLSNTKEKKKIKKKVVKKDGVTCKLNTPITASADNIPTKKKDPEGATKLKPKKARETKVLKVVKPIDDKRRN</sequence>
<protein>
    <submittedName>
        <fullName evidence="2">Uncharacterized protein</fullName>
    </submittedName>
</protein>
<evidence type="ECO:0000313" key="2">
    <source>
        <dbReference type="WBParaSite" id="RSKR_0000483000.1"/>
    </source>
</evidence>
<name>A0AC35TWY4_9BILA</name>
<dbReference type="Proteomes" id="UP000095286">
    <property type="component" value="Unplaced"/>
</dbReference>
<proteinExistence type="predicted"/>
<dbReference type="WBParaSite" id="RSKR_0000483000.1">
    <property type="protein sequence ID" value="RSKR_0000483000.1"/>
    <property type="gene ID" value="RSKR_0000483000"/>
</dbReference>
<evidence type="ECO:0000313" key="1">
    <source>
        <dbReference type="Proteomes" id="UP000095286"/>
    </source>
</evidence>
<accession>A0AC35TWY4</accession>